<gene>
    <name evidence="3" type="ORF">I573_01690</name>
</gene>
<dbReference type="AlphaFoldDB" id="S0P1D4"/>
<dbReference type="PATRIC" id="fig|1140003.3.peg.945"/>
<dbReference type="PANTHER" id="PTHR30204:SF83">
    <property type="entry name" value="TRANSCRIPTIONAL REGULATOR, MERR FAMILY"/>
    <property type="match status" value="1"/>
</dbReference>
<dbReference type="PROSITE" id="PS50937">
    <property type="entry name" value="HTH_MERR_2"/>
    <property type="match status" value="1"/>
</dbReference>
<dbReference type="GO" id="GO:0003677">
    <property type="term" value="F:DNA binding"/>
    <property type="evidence" value="ECO:0007669"/>
    <property type="project" value="UniProtKB-KW"/>
</dbReference>
<evidence type="ECO:0000256" key="1">
    <source>
        <dbReference type="ARBA" id="ARBA00023125"/>
    </source>
</evidence>
<comment type="caution">
    <text evidence="3">The sequence shown here is derived from an EMBL/GenBank/DDBJ whole genome shotgun (WGS) entry which is preliminary data.</text>
</comment>
<dbReference type="SMART" id="SM00422">
    <property type="entry name" value="HTH_MERR"/>
    <property type="match status" value="1"/>
</dbReference>
<dbReference type="PRINTS" id="PR00040">
    <property type="entry name" value="HTHMERR"/>
</dbReference>
<evidence type="ECO:0000259" key="2">
    <source>
        <dbReference type="PROSITE" id="PS50937"/>
    </source>
</evidence>
<evidence type="ECO:0000313" key="4">
    <source>
        <dbReference type="Proteomes" id="UP000015961"/>
    </source>
</evidence>
<sequence length="124" mass="14649">MCYTIGQTSEKIELSIDTLRYYEKEGLIIPKRDSNNRRVFDETDIKWIEFIKRLKETGMRLADIKTYAKLREQGEETIEERLVLLTQQTSVLLDKQQELANNLAFLDKKIALYQEMLTKNTQIS</sequence>
<reference evidence="3 4" key="1">
    <citation type="submission" date="2013-03" db="EMBL/GenBank/DDBJ databases">
        <title>The Genome Sequence of Enterococcus sulfureus ATCC_49903 (PacBio/Illumina hybrid assembly).</title>
        <authorList>
            <consortium name="The Broad Institute Genomics Platform"/>
            <consortium name="The Broad Institute Genome Sequencing Center for Infectious Disease"/>
            <person name="Earl A."/>
            <person name="Russ C."/>
            <person name="Gilmore M."/>
            <person name="Surin D."/>
            <person name="Walker B."/>
            <person name="Young S."/>
            <person name="Zeng Q."/>
            <person name="Gargeya S."/>
            <person name="Fitzgerald M."/>
            <person name="Haas B."/>
            <person name="Abouelleil A."/>
            <person name="Allen A.W."/>
            <person name="Alvarado L."/>
            <person name="Arachchi H.M."/>
            <person name="Berlin A.M."/>
            <person name="Chapman S.B."/>
            <person name="Gainer-Dewar J."/>
            <person name="Goldberg J."/>
            <person name="Griggs A."/>
            <person name="Gujja S."/>
            <person name="Hansen M."/>
            <person name="Howarth C."/>
            <person name="Imamovic A."/>
            <person name="Ireland A."/>
            <person name="Larimer J."/>
            <person name="McCowan C."/>
            <person name="Murphy C."/>
            <person name="Pearson M."/>
            <person name="Poon T.W."/>
            <person name="Priest M."/>
            <person name="Roberts A."/>
            <person name="Saif S."/>
            <person name="Shea T."/>
            <person name="Sisk P."/>
            <person name="Sykes S."/>
            <person name="Wortman J."/>
            <person name="Nusbaum C."/>
            <person name="Birren B."/>
        </authorList>
    </citation>
    <scope>NUCLEOTIDE SEQUENCE [LARGE SCALE GENOMIC DNA]</scope>
    <source>
        <strain evidence="3 4">ATCC 49903</strain>
    </source>
</reference>
<dbReference type="InterPro" id="IPR047057">
    <property type="entry name" value="MerR_fam"/>
</dbReference>
<evidence type="ECO:0000313" key="3">
    <source>
        <dbReference type="EMBL" id="EOT83965.1"/>
    </source>
</evidence>
<dbReference type="RefSeq" id="WP_016185440.1">
    <property type="nucleotide sequence ID" value="NZ_ASWO01000005.1"/>
</dbReference>
<organism evidence="3 4">
    <name type="scientific">Enterococcus sulfureus ATCC 49903</name>
    <dbReference type="NCBI Taxonomy" id="1140003"/>
    <lineage>
        <taxon>Bacteria</taxon>
        <taxon>Bacillati</taxon>
        <taxon>Bacillota</taxon>
        <taxon>Bacilli</taxon>
        <taxon>Lactobacillales</taxon>
        <taxon>Enterococcaceae</taxon>
        <taxon>Enterococcus</taxon>
    </lineage>
</organism>
<keyword evidence="1" id="KW-0238">DNA-binding</keyword>
<keyword evidence="4" id="KW-1185">Reference proteome</keyword>
<proteinExistence type="predicted"/>
<dbReference type="SUPFAM" id="SSF46955">
    <property type="entry name" value="Putative DNA-binding domain"/>
    <property type="match status" value="1"/>
</dbReference>
<accession>S0P1D4</accession>
<feature type="domain" description="HTH merR-type" evidence="2">
    <location>
        <begin position="1"/>
        <end position="70"/>
    </location>
</feature>
<dbReference type="GO" id="GO:0003700">
    <property type="term" value="F:DNA-binding transcription factor activity"/>
    <property type="evidence" value="ECO:0007669"/>
    <property type="project" value="InterPro"/>
</dbReference>
<dbReference type="PANTHER" id="PTHR30204">
    <property type="entry name" value="REDOX-CYCLING DRUG-SENSING TRANSCRIPTIONAL ACTIVATOR SOXR"/>
    <property type="match status" value="1"/>
</dbReference>
<dbReference type="Proteomes" id="UP000015961">
    <property type="component" value="Unassembled WGS sequence"/>
</dbReference>
<dbReference type="InterPro" id="IPR009061">
    <property type="entry name" value="DNA-bd_dom_put_sf"/>
</dbReference>
<dbReference type="STRING" id="1140003.OMY_00988"/>
<name>S0P1D4_9ENTE</name>
<dbReference type="OrthoDB" id="9811174at2"/>
<protein>
    <recommendedName>
        <fullName evidence="2">HTH merR-type domain-containing protein</fullName>
    </recommendedName>
</protein>
<dbReference type="InterPro" id="IPR000551">
    <property type="entry name" value="MerR-type_HTH_dom"/>
</dbReference>
<dbReference type="Gene3D" id="1.10.1660.10">
    <property type="match status" value="1"/>
</dbReference>
<dbReference type="CDD" id="cd01109">
    <property type="entry name" value="HTH_YyaN"/>
    <property type="match status" value="1"/>
</dbReference>
<dbReference type="EMBL" id="ASWO01000005">
    <property type="protein sequence ID" value="EOT83965.1"/>
    <property type="molecule type" value="Genomic_DNA"/>
</dbReference>
<dbReference type="Pfam" id="PF13411">
    <property type="entry name" value="MerR_1"/>
    <property type="match status" value="1"/>
</dbReference>
<dbReference type="eggNOG" id="COG0789">
    <property type="taxonomic scope" value="Bacteria"/>
</dbReference>